<dbReference type="InterPro" id="IPR036770">
    <property type="entry name" value="Ankyrin_rpt-contain_sf"/>
</dbReference>
<accession>A0AAD6CHF5</accession>
<keyword evidence="2" id="KW-0040">ANK repeat</keyword>
<reference evidence="4" key="2">
    <citation type="submission" date="2023-01" db="EMBL/GenBank/DDBJ databases">
        <authorList>
            <person name="Petersen C."/>
        </authorList>
    </citation>
    <scope>NUCLEOTIDE SEQUENCE</scope>
    <source>
        <strain evidence="4">IBT 35679</strain>
    </source>
</reference>
<dbReference type="EMBL" id="JAQIZZ010000010">
    <property type="protein sequence ID" value="KAJ5523023.1"/>
    <property type="molecule type" value="Genomic_DNA"/>
</dbReference>
<keyword evidence="1" id="KW-0677">Repeat</keyword>
<dbReference type="PANTHER" id="PTHR24198:SF165">
    <property type="entry name" value="ANKYRIN REPEAT-CONTAINING PROTEIN-RELATED"/>
    <property type="match status" value="1"/>
</dbReference>
<proteinExistence type="predicted"/>
<protein>
    <submittedName>
        <fullName evidence="4">Uncharacterized protein</fullName>
    </submittedName>
</protein>
<evidence type="ECO:0000313" key="4">
    <source>
        <dbReference type="EMBL" id="KAJ5523023.1"/>
    </source>
</evidence>
<dbReference type="SUPFAM" id="SSF48403">
    <property type="entry name" value="Ankyrin repeat"/>
    <property type="match status" value="1"/>
</dbReference>
<evidence type="ECO:0000256" key="2">
    <source>
        <dbReference type="ARBA" id="ARBA00023043"/>
    </source>
</evidence>
<evidence type="ECO:0000313" key="5">
    <source>
        <dbReference type="Proteomes" id="UP001220324"/>
    </source>
</evidence>
<dbReference type="Pfam" id="PF12796">
    <property type="entry name" value="Ank_2"/>
    <property type="match status" value="1"/>
</dbReference>
<keyword evidence="5" id="KW-1185">Reference proteome</keyword>
<reference evidence="4 5" key="1">
    <citation type="journal article" date="2023" name="IMA Fungus">
        <title>Comparative genomic study of the Penicillium genus elucidates a diverse pangenome and 15 lateral gene transfer events.</title>
        <authorList>
            <person name="Petersen C."/>
            <person name="Sorensen T."/>
            <person name="Nielsen M.R."/>
            <person name="Sondergaard T.E."/>
            <person name="Sorensen J.L."/>
            <person name="Fitzpatrick D.A."/>
            <person name="Frisvad J.C."/>
            <person name="Nielsen K.L."/>
        </authorList>
    </citation>
    <scope>NUCLEOTIDE SEQUENCE [LARGE SCALE GENOMIC DNA]</scope>
    <source>
        <strain evidence="4 5">IBT 35679</strain>
    </source>
</reference>
<dbReference type="InterPro" id="IPR002110">
    <property type="entry name" value="Ankyrin_rpt"/>
</dbReference>
<evidence type="ECO:0000313" key="3">
    <source>
        <dbReference type="EMBL" id="KAJ5522904.1"/>
    </source>
</evidence>
<dbReference type="SMART" id="SM00248">
    <property type="entry name" value="ANK"/>
    <property type="match status" value="2"/>
</dbReference>
<organism evidence="4 5">
    <name type="scientific">Penicillium frequentans</name>
    <dbReference type="NCBI Taxonomy" id="3151616"/>
    <lineage>
        <taxon>Eukaryota</taxon>
        <taxon>Fungi</taxon>
        <taxon>Dikarya</taxon>
        <taxon>Ascomycota</taxon>
        <taxon>Pezizomycotina</taxon>
        <taxon>Eurotiomycetes</taxon>
        <taxon>Eurotiomycetidae</taxon>
        <taxon>Eurotiales</taxon>
        <taxon>Aspergillaceae</taxon>
        <taxon>Penicillium</taxon>
    </lineage>
</organism>
<sequence length="112" mass="12334">MACAAANGHQAVVKLLLGVRKADREFKDTKGRTVLFLAIEKGRKTLMKLFNTGKVNVDLKDPEGRTALSWAAANGQVALVKLLREFHPADVTQRTTGARCLYPGPRRMGMRL</sequence>
<comment type="caution">
    <text evidence="4">The sequence shown here is derived from an EMBL/GenBank/DDBJ whole genome shotgun (WGS) entry which is preliminary data.</text>
</comment>
<dbReference type="EMBL" id="JAQIZZ010000011">
    <property type="protein sequence ID" value="KAJ5522904.1"/>
    <property type="molecule type" value="Genomic_DNA"/>
</dbReference>
<name>A0AAD6CHF5_9EURO</name>
<evidence type="ECO:0000256" key="1">
    <source>
        <dbReference type="ARBA" id="ARBA00022737"/>
    </source>
</evidence>
<gene>
    <name evidence="4" type="ORF">N7494_013209</name>
    <name evidence="3" type="ORF">N7494_013218</name>
</gene>
<dbReference type="PANTHER" id="PTHR24198">
    <property type="entry name" value="ANKYRIN REPEAT AND PROTEIN KINASE DOMAIN-CONTAINING PROTEIN"/>
    <property type="match status" value="1"/>
</dbReference>
<dbReference type="Proteomes" id="UP001220324">
    <property type="component" value="Unassembled WGS sequence"/>
</dbReference>
<dbReference type="AlphaFoldDB" id="A0AAD6CHF5"/>
<dbReference type="Gene3D" id="1.25.40.20">
    <property type="entry name" value="Ankyrin repeat-containing domain"/>
    <property type="match status" value="1"/>
</dbReference>